<dbReference type="OrthoDB" id="10445169at2759"/>
<dbReference type="AlphaFoldDB" id="A0A7R9QA87"/>
<proteinExistence type="predicted"/>
<dbReference type="Proteomes" id="UP000759131">
    <property type="component" value="Unassembled WGS sequence"/>
</dbReference>
<keyword evidence="2" id="KW-1185">Reference proteome</keyword>
<protein>
    <submittedName>
        <fullName evidence="1">Uncharacterized protein</fullName>
    </submittedName>
</protein>
<accession>A0A7R9QA87</accession>
<evidence type="ECO:0000313" key="1">
    <source>
        <dbReference type="EMBL" id="CAD7637327.1"/>
    </source>
</evidence>
<feature type="non-terminal residue" evidence="1">
    <location>
        <position position="142"/>
    </location>
</feature>
<dbReference type="EMBL" id="OC874170">
    <property type="protein sequence ID" value="CAD7637327.1"/>
    <property type="molecule type" value="Genomic_DNA"/>
</dbReference>
<dbReference type="EMBL" id="CAJPIZ010019595">
    <property type="protein sequence ID" value="CAG2116985.1"/>
    <property type="molecule type" value="Genomic_DNA"/>
</dbReference>
<sequence length="142" mass="16709">MAYLLLQDNKQVSIPVIAIYVNKLLSLNREINGQWFTYLTQFWKLWSKRRQQKTNRVLTHDVWKNSGSDAGIVPFPHEWKYELPQQTKNEDILIYGVNSSKQSIYIAIKWRPKGVNDKINATISLRFDDNNSNSYTLEEDSE</sequence>
<evidence type="ECO:0000313" key="2">
    <source>
        <dbReference type="Proteomes" id="UP000759131"/>
    </source>
</evidence>
<name>A0A7R9QA87_9ACAR</name>
<reference evidence="1" key="1">
    <citation type="submission" date="2020-11" db="EMBL/GenBank/DDBJ databases">
        <authorList>
            <person name="Tran Van P."/>
        </authorList>
    </citation>
    <scope>NUCLEOTIDE SEQUENCE</scope>
</reference>
<gene>
    <name evidence="1" type="ORF">OSB1V03_LOCUS16940</name>
</gene>
<organism evidence="1">
    <name type="scientific">Medioppia subpectinata</name>
    <dbReference type="NCBI Taxonomy" id="1979941"/>
    <lineage>
        <taxon>Eukaryota</taxon>
        <taxon>Metazoa</taxon>
        <taxon>Ecdysozoa</taxon>
        <taxon>Arthropoda</taxon>
        <taxon>Chelicerata</taxon>
        <taxon>Arachnida</taxon>
        <taxon>Acari</taxon>
        <taxon>Acariformes</taxon>
        <taxon>Sarcoptiformes</taxon>
        <taxon>Oribatida</taxon>
        <taxon>Brachypylina</taxon>
        <taxon>Oppioidea</taxon>
        <taxon>Oppiidae</taxon>
        <taxon>Medioppia</taxon>
    </lineage>
</organism>